<dbReference type="Pfam" id="PF14744">
    <property type="entry name" value="WASH-7_mid"/>
    <property type="match status" value="1"/>
</dbReference>
<dbReference type="GO" id="GO:0007032">
    <property type="term" value="P:endosome organization"/>
    <property type="evidence" value="ECO:0007669"/>
    <property type="project" value="TreeGrafter"/>
</dbReference>
<feature type="domain" description="WASH complex subunit 4 N-terminal" evidence="3">
    <location>
        <begin position="530"/>
        <end position="701"/>
    </location>
</feature>
<dbReference type="GO" id="GO:0016197">
    <property type="term" value="P:endosomal transport"/>
    <property type="evidence" value="ECO:0007669"/>
    <property type="project" value="TreeGrafter"/>
</dbReference>
<evidence type="ECO:0000259" key="2">
    <source>
        <dbReference type="Pfam" id="PF14744"/>
    </source>
</evidence>
<dbReference type="GO" id="GO:0071203">
    <property type="term" value="C:WASH complex"/>
    <property type="evidence" value="ECO:0007669"/>
    <property type="project" value="InterPro"/>
</dbReference>
<dbReference type="InterPro" id="IPR028282">
    <property type="entry name" value="WASH-7_central"/>
</dbReference>
<sequence length="1391" mass="154825">MDSFYSTQVRREEAHALRAQLSAFVDHHEQQLFEAQQRLRHPTDATYWSRHRDVVTVQLADTPYHASVGAYHQPWQRRAFQESSVADLLGSAMANADPLLFRSLVSLVSLSVEMQALSDEARRCYAPPLALAGDENENCYRRRPIDWEKGLDSDGSSGDVRRGPHSVTHTGGNGSSSSQQLQLPQQQEEESILEEEKLLHSTWYLLGLLQDIWLWQQRVQGVVAHALFQLASVYRENRSKGSRGESPPLRCVRLTSFWDSLSELLGAVLLVEEILHQNPSIREGVEAMQRLLAQQQLDCERDDVAGGDDDGDVMRLLLQKLQTDLLDCRLLASVTAQRFDKLFQASLATYNQGKPEPTEAASRAQRDAAVARAAATPQPPPFRENTALCEEFVAIVTGWCDDFEANLSSPRAVEQKACLPALCGLCYLMKGVFLSPVPAGDGSATTPIPVSATRVSKLVTSTLGDVSQRVVAWQSVFPLLPLQGLYVLCPLLWWWRTFPAELTAAAGALKDGAGALVRRTVVEACHSTGSQFLPNIAQWTQQVDRWAAVEMQSALPIDAPPCRLFIQRTVLLVQQGVALSRNIQDGLLQLLLLHHHAESALTVPMVHGVLRGVLLLQRIADAYHSKMGILATAQAALVQSIVYVLEKHLYNIFTRTHGSSPGTAAAPTAMVQEQSLALQGALRLLHKPFTADNLTCLVLLLDVALNREGLQHSRTTPATTAQERDDVFIALAQLRAMLTYQQALPCITSVAFLFFHRETLYPLFLRYCYEHTLAAVSLPPLVSALGDCRSLIMSARHVRNPAETLLSDYVEFVRDCVQQEVVQPLCTEIENQLRIRTHDAVLGQPYRVLRPSAEAAGRDLNRYTLLPPFRFFDEWMHVAAHIEHYLSTQFYNLNALMPNDWKTYEEMRSLALRIYHLRIADSHLPSCILDQGLDVLVITENIQQFVAYYTYNLNEQVFIQRPSLTPSKHLHTLSTRHIANSIRTHGTGVMNTAVNYVYKYLLKKMAVLSHFLHDDYVHSHLLKDARVVWQRKREQQPVKYSVEQAEQLIREMDRLGVAHDGVSFLEKARQLISEMGNALGFMRMMRSGGLRAVAEGARFVPLPTTSARGGSATEASAATGVASSAYLVRRSRNQWPPRKSGDTTDDGEGEEEGTPSGSYDGDSDAAPQRQPTLQRSTAGAVTNLNQVVCSMLGQLSDGSQYYPLLLDAIGRRLRRSSAERYAHLQLLYLLVPALANLQVDYAIQEKEKLLKKHKEEGVFSDDGFAVGTTFLLVLFRAYESFDALHWFENKKAQYRGRLEAVQVALATATASSSSEFDNLHLTCSNLHTRLKEYTGLENAFTSSRRFFDTAPLPSSASAAASATAAQPTVPDAGGRRHTQKSADENEQESGE</sequence>
<reference evidence="6" key="1">
    <citation type="journal article" date="2021" name="Microbiol. Resour. Announc.">
        <title>LGAAP: Leishmaniinae Genome Assembly and Annotation Pipeline.</title>
        <authorList>
            <person name="Almutairi H."/>
            <person name="Urbaniak M.D."/>
            <person name="Bates M.D."/>
            <person name="Jariyapan N."/>
            <person name="Kwakye-Nuako G."/>
            <person name="Thomaz-Soccol V."/>
            <person name="Al-Salem W.S."/>
            <person name="Dillon R.J."/>
            <person name="Bates P.A."/>
            <person name="Gatherer D."/>
        </authorList>
    </citation>
    <scope>NUCLEOTIDE SEQUENCE [LARGE SCALE GENOMIC DNA]</scope>
</reference>
<evidence type="ECO:0000313" key="6">
    <source>
        <dbReference type="Proteomes" id="UP000673552"/>
    </source>
</evidence>
<comment type="caution">
    <text evidence="5">The sequence shown here is derived from an EMBL/GenBank/DDBJ whole genome shotgun (WGS) entry which is preliminary data.</text>
</comment>
<evidence type="ECO:0008006" key="7">
    <source>
        <dbReference type="Google" id="ProtNLM"/>
    </source>
</evidence>
<proteinExistence type="predicted"/>
<dbReference type="EMBL" id="JAFEUZ010000024">
    <property type="protein sequence ID" value="KAG5477781.1"/>
    <property type="molecule type" value="Genomic_DNA"/>
</dbReference>
<dbReference type="InterPro" id="IPR027307">
    <property type="entry name" value="WASH7"/>
</dbReference>
<evidence type="ECO:0000259" key="4">
    <source>
        <dbReference type="Pfam" id="PF14746"/>
    </source>
</evidence>
<feature type="compositionally biased region" description="Acidic residues" evidence="1">
    <location>
        <begin position="1143"/>
        <end position="1153"/>
    </location>
</feature>
<dbReference type="GO" id="GO:0005768">
    <property type="term" value="C:endosome"/>
    <property type="evidence" value="ECO:0007669"/>
    <property type="project" value="TreeGrafter"/>
</dbReference>
<feature type="region of interest" description="Disordered" evidence="1">
    <location>
        <begin position="150"/>
        <end position="187"/>
    </location>
</feature>
<evidence type="ECO:0000259" key="3">
    <source>
        <dbReference type="Pfam" id="PF14745"/>
    </source>
</evidence>
<dbReference type="GeneID" id="92515068"/>
<dbReference type="PANTHER" id="PTHR31409:SF0">
    <property type="entry name" value="WASH COMPLEX SUBUNIT 4"/>
    <property type="match status" value="1"/>
</dbReference>
<feature type="domain" description="WASH complex subunit 4 N-terminal" evidence="3">
    <location>
        <begin position="23"/>
        <end position="433"/>
    </location>
</feature>
<evidence type="ECO:0000313" key="5">
    <source>
        <dbReference type="EMBL" id="KAG5477781.1"/>
    </source>
</evidence>
<organism evidence="5 6">
    <name type="scientific">Leishmania martiniquensis</name>
    <dbReference type="NCBI Taxonomy" id="1580590"/>
    <lineage>
        <taxon>Eukaryota</taxon>
        <taxon>Discoba</taxon>
        <taxon>Euglenozoa</taxon>
        <taxon>Kinetoplastea</taxon>
        <taxon>Metakinetoplastina</taxon>
        <taxon>Trypanosomatida</taxon>
        <taxon>Trypanosomatidae</taxon>
        <taxon>Leishmaniinae</taxon>
        <taxon>Leishmania</taxon>
    </lineage>
</organism>
<feature type="region of interest" description="Disordered" evidence="1">
    <location>
        <begin position="1357"/>
        <end position="1391"/>
    </location>
</feature>
<dbReference type="KEGG" id="lmat:92515068"/>
<accession>A0A836GMC3</accession>
<keyword evidence="6" id="KW-1185">Reference proteome</keyword>
<dbReference type="RefSeq" id="XP_067178419.1">
    <property type="nucleotide sequence ID" value="XM_067322556.1"/>
</dbReference>
<dbReference type="Proteomes" id="UP000673552">
    <property type="component" value="Unassembled WGS sequence"/>
</dbReference>
<gene>
    <name evidence="5" type="ORF">LSCM1_05080</name>
</gene>
<feature type="region of interest" description="Disordered" evidence="1">
    <location>
        <begin position="1129"/>
        <end position="1177"/>
    </location>
</feature>
<dbReference type="InterPro" id="IPR028283">
    <property type="entry name" value="WASH-7_C"/>
</dbReference>
<feature type="compositionally biased region" description="Low complexity" evidence="1">
    <location>
        <begin position="175"/>
        <end position="186"/>
    </location>
</feature>
<protein>
    <recommendedName>
        <fullName evidence="7">WASH complex subunit 7</fullName>
    </recommendedName>
</protein>
<dbReference type="InterPro" id="IPR028191">
    <property type="entry name" value="WASH-4_N"/>
</dbReference>
<dbReference type="Pfam" id="PF14745">
    <property type="entry name" value="WASH-4_N"/>
    <property type="match status" value="2"/>
</dbReference>
<dbReference type="OrthoDB" id="10261210at2759"/>
<feature type="domain" description="WASH complex subunit 7 central" evidence="2">
    <location>
        <begin position="752"/>
        <end position="1101"/>
    </location>
</feature>
<feature type="domain" description="WASH complex subunit 7 C-terminal" evidence="4">
    <location>
        <begin position="1177"/>
        <end position="1347"/>
    </location>
</feature>
<feature type="compositionally biased region" description="Low complexity" evidence="1">
    <location>
        <begin position="1357"/>
        <end position="1368"/>
    </location>
</feature>
<dbReference type="Pfam" id="PF14746">
    <property type="entry name" value="WASH-7_C"/>
    <property type="match status" value="1"/>
</dbReference>
<evidence type="ECO:0000256" key="1">
    <source>
        <dbReference type="SAM" id="MobiDB-lite"/>
    </source>
</evidence>
<name>A0A836GMC3_9TRYP</name>
<reference evidence="6" key="2">
    <citation type="journal article" date="2021" name="Sci. Data">
        <title>Chromosome-scale genome sequencing, assembly and annotation of six genomes from subfamily Leishmaniinae.</title>
        <authorList>
            <person name="Almutairi H."/>
            <person name="Urbaniak M.D."/>
            <person name="Bates M.D."/>
            <person name="Jariyapan N."/>
            <person name="Kwakye-Nuako G."/>
            <person name="Thomaz Soccol V."/>
            <person name="Al-Salem W.S."/>
            <person name="Dillon R.J."/>
            <person name="Bates P.A."/>
            <person name="Gatherer D."/>
        </authorList>
    </citation>
    <scope>NUCLEOTIDE SEQUENCE [LARGE SCALE GENOMIC DNA]</scope>
</reference>
<dbReference type="PANTHER" id="PTHR31409">
    <property type="entry name" value="WASH COMPLEX SUBUNIT 4"/>
    <property type="match status" value="1"/>
</dbReference>